<protein>
    <submittedName>
        <fullName evidence="1">MBL fold metallo-hydrolase</fullName>
    </submittedName>
</protein>
<gene>
    <name evidence="1" type="ORF">OXU80_28165</name>
</gene>
<dbReference type="Proteomes" id="UP001163223">
    <property type="component" value="Chromosome"/>
</dbReference>
<reference evidence="1" key="1">
    <citation type="submission" date="2022-11" db="EMBL/GenBank/DDBJ databases">
        <title>beta-Carotene-producing bacterium, Jeongeuplla avenae sp. nov., alleviates the salt stress of Arabidopsis seedlings.</title>
        <authorList>
            <person name="Jiang L."/>
            <person name="Lee J."/>
        </authorList>
    </citation>
    <scope>NUCLEOTIDE SEQUENCE</scope>
    <source>
        <strain evidence="1">DY_R2A_6</strain>
    </source>
</reference>
<dbReference type="EMBL" id="CP113520">
    <property type="protein sequence ID" value="WAJ28627.1"/>
    <property type="molecule type" value="Genomic_DNA"/>
</dbReference>
<keyword evidence="2" id="KW-1185">Reference proteome</keyword>
<sequence>MDSFVCDTCGTVWPPSPAPPAACPICLDERQYLPPGGQRWTTLSAVRGGHRQGFHYEHRVLAVAPEPSFAIGQRALLVRSPGGNVLWDCVTLVDRASAEILSALGGIDAIAISHPHYYSAMADWSAAFDAPVYTHADDAGFVVNKASEHRFWEGERLEILPGLTLIRCGGHFEGASVLHSAHEPGGALFTGDVLQVAPDGEHLGFMRSYPNYLPLGAAAVRRIEAALDGLEFEAIYGAFWNRVIAKGGREALARSVERHVDWVTRA</sequence>
<evidence type="ECO:0000313" key="1">
    <source>
        <dbReference type="EMBL" id="WAJ28627.1"/>
    </source>
</evidence>
<organism evidence="1 2">
    <name type="scientific">Antarcticirhabdus aurantiaca</name>
    <dbReference type="NCBI Taxonomy" id="2606717"/>
    <lineage>
        <taxon>Bacteria</taxon>
        <taxon>Pseudomonadati</taxon>
        <taxon>Pseudomonadota</taxon>
        <taxon>Alphaproteobacteria</taxon>
        <taxon>Hyphomicrobiales</taxon>
        <taxon>Aurantimonadaceae</taxon>
        <taxon>Antarcticirhabdus</taxon>
    </lineage>
</organism>
<name>A0ACD4NPA9_9HYPH</name>
<proteinExistence type="predicted"/>
<accession>A0ACD4NPA9</accession>
<evidence type="ECO:0000313" key="2">
    <source>
        <dbReference type="Proteomes" id="UP001163223"/>
    </source>
</evidence>